<accession>A0A6P1V807</accession>
<keyword evidence="1" id="KW-0472">Membrane</keyword>
<protein>
    <submittedName>
        <fullName evidence="2">Uncharacterized protein</fullName>
    </submittedName>
</protein>
<geneLocation type="plasmid" evidence="2">
    <name>unnamed2</name>
</geneLocation>
<dbReference type="RefSeq" id="WP_162122793.1">
    <property type="nucleotide sequence ID" value="NZ_CP048110.1"/>
</dbReference>
<dbReference type="EMBL" id="CP048110">
    <property type="protein sequence ID" value="QHS50017.1"/>
    <property type="molecule type" value="Genomic_DNA"/>
</dbReference>
<reference evidence="2 3" key="1">
    <citation type="submission" date="2020-01" db="EMBL/GenBank/DDBJ databases">
        <title>Bactrocera dorsalis gut bacteria genome.</title>
        <authorList>
            <person name="Zhang H."/>
            <person name="Cai Z."/>
        </authorList>
    </citation>
    <scope>NUCLEOTIDE SEQUENCE [LARGE SCALE GENOMIC DNA]</scope>
    <source>
        <strain evidence="2 3">BD177</strain>
        <plasmid evidence="2 3">unnamed2</plasmid>
    </source>
</reference>
<evidence type="ECO:0000256" key="1">
    <source>
        <dbReference type="SAM" id="Phobius"/>
    </source>
</evidence>
<evidence type="ECO:0000313" key="2">
    <source>
        <dbReference type="EMBL" id="QHS50017.1"/>
    </source>
</evidence>
<feature type="transmembrane region" description="Helical" evidence="1">
    <location>
        <begin position="124"/>
        <end position="145"/>
    </location>
</feature>
<feature type="transmembrane region" description="Helical" evidence="1">
    <location>
        <begin position="20"/>
        <end position="43"/>
    </location>
</feature>
<name>A0A6P1V807_9ENTR</name>
<keyword evidence="1" id="KW-0812">Transmembrane</keyword>
<organism evidence="2 3">
    <name type="scientific">Klebsiella michiganensis</name>
    <dbReference type="NCBI Taxonomy" id="1134687"/>
    <lineage>
        <taxon>Bacteria</taxon>
        <taxon>Pseudomonadati</taxon>
        <taxon>Pseudomonadota</taxon>
        <taxon>Gammaproteobacteria</taxon>
        <taxon>Enterobacterales</taxon>
        <taxon>Enterobacteriaceae</taxon>
        <taxon>Klebsiella/Raoultella group</taxon>
        <taxon>Klebsiella</taxon>
    </lineage>
</organism>
<feature type="transmembrane region" description="Helical" evidence="1">
    <location>
        <begin position="55"/>
        <end position="78"/>
    </location>
</feature>
<keyword evidence="2" id="KW-0614">Plasmid</keyword>
<keyword evidence="1" id="KW-1133">Transmembrane helix</keyword>
<evidence type="ECO:0000313" key="3">
    <source>
        <dbReference type="Proteomes" id="UP000464389"/>
    </source>
</evidence>
<feature type="transmembrane region" description="Helical" evidence="1">
    <location>
        <begin position="98"/>
        <end position="118"/>
    </location>
</feature>
<dbReference type="AlphaFoldDB" id="A0A6P1V807"/>
<gene>
    <name evidence="2" type="ORF">GW952_30835</name>
</gene>
<proteinExistence type="predicted"/>
<dbReference type="Proteomes" id="UP000464389">
    <property type="component" value="Plasmid unnamed2"/>
</dbReference>
<sequence>MNQKPRLTLRQALKMALKDVGGVILYGLLFAAGTGIILGAGWAGKTLLETYYPKLAQMMAMTTCVMVVVLVVASEVLIRARNLSGDDMPRRQQQCMDAAILVILVVQIATTCALAWMIYHSALISHGFMVPVMVVCAFVVAASAFGRLSTGWSGW</sequence>